<keyword evidence="6" id="KW-0597">Phosphoprotein</keyword>
<evidence type="ECO:0000256" key="6">
    <source>
        <dbReference type="PROSITE-ProRule" id="PRU00169"/>
    </source>
</evidence>
<dbReference type="EMBL" id="FPBT01000020">
    <property type="protein sequence ID" value="SFU61768.1"/>
    <property type="molecule type" value="Genomic_DNA"/>
</dbReference>
<evidence type="ECO:0000313" key="10">
    <source>
        <dbReference type="EMBL" id="SFU61768.1"/>
    </source>
</evidence>
<dbReference type="InterPro" id="IPR011006">
    <property type="entry name" value="CheY-like_superfamily"/>
</dbReference>
<protein>
    <recommendedName>
        <fullName evidence="1">Stage 0 sporulation protein A homolog</fullName>
    </recommendedName>
</protein>
<dbReference type="SMART" id="SM00448">
    <property type="entry name" value="REC"/>
    <property type="match status" value="1"/>
</dbReference>
<gene>
    <name evidence="10" type="ORF">SAMN05216508_1204</name>
</gene>
<evidence type="ECO:0000256" key="4">
    <source>
        <dbReference type="ARBA" id="ARBA00023163"/>
    </source>
</evidence>
<name>A0A1I7HM39_9FIRM</name>
<keyword evidence="2" id="KW-0805">Transcription regulation</keyword>
<dbReference type="SUPFAM" id="SSF46894">
    <property type="entry name" value="C-terminal effector domain of the bipartite response regulators"/>
    <property type="match status" value="1"/>
</dbReference>
<keyword evidence="3 7" id="KW-0238">DNA-binding</keyword>
<feature type="DNA-binding region" description="OmpR/PhoB-type" evidence="7">
    <location>
        <begin position="147"/>
        <end position="245"/>
    </location>
</feature>
<organism evidence="10 11">
    <name type="scientific">Eubacterium pyruvativorans</name>
    <dbReference type="NCBI Taxonomy" id="155865"/>
    <lineage>
        <taxon>Bacteria</taxon>
        <taxon>Bacillati</taxon>
        <taxon>Bacillota</taxon>
        <taxon>Clostridia</taxon>
        <taxon>Eubacteriales</taxon>
        <taxon>Eubacteriaceae</taxon>
        <taxon>Eubacterium</taxon>
    </lineage>
</organism>
<dbReference type="InterPro" id="IPR001867">
    <property type="entry name" value="OmpR/PhoB-type_DNA-bd"/>
</dbReference>
<dbReference type="InterPro" id="IPR016032">
    <property type="entry name" value="Sig_transdc_resp-reg_C-effctor"/>
</dbReference>
<keyword evidence="4" id="KW-0804">Transcription</keyword>
<comment type="function">
    <text evidence="5">May play the central regulatory role in sporulation. It may be an element of the effector pathway responsible for the activation of sporulation genes in response to nutritional stress. Spo0A may act in concert with spo0H (a sigma factor) to control the expression of some genes that are critical to the sporulation process.</text>
</comment>
<evidence type="ECO:0000256" key="3">
    <source>
        <dbReference type="ARBA" id="ARBA00023125"/>
    </source>
</evidence>
<dbReference type="SMART" id="SM00862">
    <property type="entry name" value="Trans_reg_C"/>
    <property type="match status" value="1"/>
</dbReference>
<dbReference type="Gene3D" id="3.40.50.2300">
    <property type="match status" value="1"/>
</dbReference>
<dbReference type="SUPFAM" id="SSF52172">
    <property type="entry name" value="CheY-like"/>
    <property type="match status" value="1"/>
</dbReference>
<accession>A0A1I7HM39</accession>
<dbReference type="GO" id="GO:0000976">
    <property type="term" value="F:transcription cis-regulatory region binding"/>
    <property type="evidence" value="ECO:0007669"/>
    <property type="project" value="TreeGrafter"/>
</dbReference>
<feature type="domain" description="Response regulatory" evidence="8">
    <location>
        <begin position="22"/>
        <end position="135"/>
    </location>
</feature>
<feature type="domain" description="OmpR/PhoB-type" evidence="9">
    <location>
        <begin position="147"/>
        <end position="245"/>
    </location>
</feature>
<evidence type="ECO:0000256" key="7">
    <source>
        <dbReference type="PROSITE-ProRule" id="PRU01091"/>
    </source>
</evidence>
<dbReference type="PANTHER" id="PTHR48111">
    <property type="entry name" value="REGULATOR OF RPOS"/>
    <property type="match status" value="1"/>
</dbReference>
<keyword evidence="11" id="KW-1185">Reference proteome</keyword>
<evidence type="ECO:0000259" key="8">
    <source>
        <dbReference type="PROSITE" id="PS50110"/>
    </source>
</evidence>
<dbReference type="PROSITE" id="PS50110">
    <property type="entry name" value="RESPONSE_REGULATORY"/>
    <property type="match status" value="1"/>
</dbReference>
<dbReference type="CDD" id="cd00383">
    <property type="entry name" value="trans_reg_C"/>
    <property type="match status" value="1"/>
</dbReference>
<dbReference type="PANTHER" id="PTHR48111:SF43">
    <property type="entry name" value="STAGE 0 SPORULATION PROTEIN A HOMOLOG"/>
    <property type="match status" value="1"/>
</dbReference>
<dbReference type="Pfam" id="PF00072">
    <property type="entry name" value="Response_reg"/>
    <property type="match status" value="1"/>
</dbReference>
<dbReference type="PROSITE" id="PS51755">
    <property type="entry name" value="OMPR_PHOB"/>
    <property type="match status" value="1"/>
</dbReference>
<dbReference type="Pfam" id="PF00486">
    <property type="entry name" value="Trans_reg_C"/>
    <property type="match status" value="1"/>
</dbReference>
<dbReference type="GO" id="GO:0000156">
    <property type="term" value="F:phosphorelay response regulator activity"/>
    <property type="evidence" value="ECO:0007669"/>
    <property type="project" value="TreeGrafter"/>
</dbReference>
<evidence type="ECO:0000256" key="5">
    <source>
        <dbReference type="ARBA" id="ARBA00024867"/>
    </source>
</evidence>
<dbReference type="Gene3D" id="1.10.10.10">
    <property type="entry name" value="Winged helix-like DNA-binding domain superfamily/Winged helix DNA-binding domain"/>
    <property type="match status" value="1"/>
</dbReference>
<evidence type="ECO:0000313" key="11">
    <source>
        <dbReference type="Proteomes" id="UP000198817"/>
    </source>
</evidence>
<evidence type="ECO:0000256" key="2">
    <source>
        <dbReference type="ARBA" id="ARBA00023015"/>
    </source>
</evidence>
<dbReference type="GO" id="GO:0005829">
    <property type="term" value="C:cytosol"/>
    <property type="evidence" value="ECO:0007669"/>
    <property type="project" value="TreeGrafter"/>
</dbReference>
<dbReference type="CDD" id="cd18159">
    <property type="entry name" value="REC_OmpR_NsrR-like"/>
    <property type="match status" value="1"/>
</dbReference>
<evidence type="ECO:0000256" key="1">
    <source>
        <dbReference type="ARBA" id="ARBA00018672"/>
    </source>
</evidence>
<dbReference type="AlphaFoldDB" id="A0A1I7HM39"/>
<dbReference type="InterPro" id="IPR036388">
    <property type="entry name" value="WH-like_DNA-bd_sf"/>
</dbReference>
<reference evidence="10 11" key="1">
    <citation type="submission" date="2016-10" db="EMBL/GenBank/DDBJ databases">
        <authorList>
            <person name="de Groot N.N."/>
        </authorList>
    </citation>
    <scope>NUCLEOTIDE SEQUENCE [LARGE SCALE GENOMIC DNA]</scope>
    <source>
        <strain evidence="10 11">KHGC13</strain>
    </source>
</reference>
<dbReference type="GO" id="GO:0032993">
    <property type="term" value="C:protein-DNA complex"/>
    <property type="evidence" value="ECO:0007669"/>
    <property type="project" value="TreeGrafter"/>
</dbReference>
<feature type="modified residue" description="4-aspartylphosphate" evidence="6">
    <location>
        <position position="71"/>
    </location>
</feature>
<proteinExistence type="predicted"/>
<sequence>MNDPGYHNPAAMQGSSEPVHNRILITEDDPVIAEATSRHLRTWGWETYRTEDFSDVLGEVNRFRPDLILMDVSLPFFNGYHWCQEIRKVSRVPVIFISSYSDNMNIVMAMNMGGDDFIAKPFDLNVLTAKIQALLRRTYDFGAPAEENRLSAGGAVLDLKDASAFINGTRLELTKNEFRIMECLMKSPGRVISRDQIMMALWETDSFIDDNTLTVNVARLRKKLSAAGLNGFILTKKGLGYYIPGDKPENSES</sequence>
<dbReference type="Proteomes" id="UP000198817">
    <property type="component" value="Unassembled WGS sequence"/>
</dbReference>
<dbReference type="STRING" id="155865.SAMN05216515_1214"/>
<dbReference type="InterPro" id="IPR039420">
    <property type="entry name" value="WalR-like"/>
</dbReference>
<evidence type="ECO:0000259" key="9">
    <source>
        <dbReference type="PROSITE" id="PS51755"/>
    </source>
</evidence>
<dbReference type="InterPro" id="IPR001789">
    <property type="entry name" value="Sig_transdc_resp-reg_receiver"/>
</dbReference>
<dbReference type="GO" id="GO:0006355">
    <property type="term" value="P:regulation of DNA-templated transcription"/>
    <property type="evidence" value="ECO:0007669"/>
    <property type="project" value="InterPro"/>
</dbReference>